<dbReference type="OrthoDB" id="3268967at2759"/>
<organism evidence="1 2">
    <name type="scientific">Amanita muscaria (strain Koide BX008)</name>
    <dbReference type="NCBI Taxonomy" id="946122"/>
    <lineage>
        <taxon>Eukaryota</taxon>
        <taxon>Fungi</taxon>
        <taxon>Dikarya</taxon>
        <taxon>Basidiomycota</taxon>
        <taxon>Agaricomycotina</taxon>
        <taxon>Agaricomycetes</taxon>
        <taxon>Agaricomycetidae</taxon>
        <taxon>Agaricales</taxon>
        <taxon>Pluteineae</taxon>
        <taxon>Amanitaceae</taxon>
        <taxon>Amanita</taxon>
    </lineage>
</organism>
<keyword evidence="2" id="KW-1185">Reference proteome</keyword>
<dbReference type="HOGENOM" id="CLU_142395_0_0_1"/>
<dbReference type="AlphaFoldDB" id="A0A0C2SJE2"/>
<name>A0A0C2SJE2_AMAMK</name>
<dbReference type="Proteomes" id="UP000054549">
    <property type="component" value="Unassembled WGS sequence"/>
</dbReference>
<gene>
    <name evidence="1" type="ORF">M378DRAFT_57683</name>
</gene>
<reference evidence="1 2" key="1">
    <citation type="submission" date="2014-04" db="EMBL/GenBank/DDBJ databases">
        <title>Evolutionary Origins and Diversification of the Mycorrhizal Mutualists.</title>
        <authorList>
            <consortium name="DOE Joint Genome Institute"/>
            <consortium name="Mycorrhizal Genomics Consortium"/>
            <person name="Kohler A."/>
            <person name="Kuo A."/>
            <person name="Nagy L.G."/>
            <person name="Floudas D."/>
            <person name="Copeland A."/>
            <person name="Barry K.W."/>
            <person name="Cichocki N."/>
            <person name="Veneault-Fourrey C."/>
            <person name="LaButti K."/>
            <person name="Lindquist E.A."/>
            <person name="Lipzen A."/>
            <person name="Lundell T."/>
            <person name="Morin E."/>
            <person name="Murat C."/>
            <person name="Riley R."/>
            <person name="Ohm R."/>
            <person name="Sun H."/>
            <person name="Tunlid A."/>
            <person name="Henrissat B."/>
            <person name="Grigoriev I.V."/>
            <person name="Hibbett D.S."/>
            <person name="Martin F."/>
        </authorList>
    </citation>
    <scope>NUCLEOTIDE SEQUENCE [LARGE SCALE GENOMIC DNA]</scope>
    <source>
        <strain evidence="1 2">Koide BX008</strain>
    </source>
</reference>
<proteinExistence type="predicted"/>
<evidence type="ECO:0000313" key="2">
    <source>
        <dbReference type="Proteomes" id="UP000054549"/>
    </source>
</evidence>
<accession>A0A0C2SJE2</accession>
<feature type="non-terminal residue" evidence="1">
    <location>
        <position position="108"/>
    </location>
</feature>
<dbReference type="STRING" id="946122.A0A0C2SJE2"/>
<evidence type="ECO:0000313" key="1">
    <source>
        <dbReference type="EMBL" id="KIL63340.1"/>
    </source>
</evidence>
<dbReference type="InParanoid" id="A0A0C2SJE2"/>
<protein>
    <submittedName>
        <fullName evidence="1">Uncharacterized protein</fullName>
    </submittedName>
</protein>
<sequence>MNTVNASTGFSGFQLKMGRSPRLVPAVTLASFSDAPVDVKQAVVMLKQLELDVLVAKDNLIAAKTAQAYMANGARGNWPVFKVGDLVMLSTQNRRREYKHVGQDRVAK</sequence>
<dbReference type="EMBL" id="KN818260">
    <property type="protein sequence ID" value="KIL63340.1"/>
    <property type="molecule type" value="Genomic_DNA"/>
</dbReference>